<dbReference type="InterPro" id="IPR007934">
    <property type="entry name" value="AbfB_ABD"/>
</dbReference>
<dbReference type="SUPFAM" id="SSF110221">
    <property type="entry name" value="AbfB domain"/>
    <property type="match status" value="1"/>
</dbReference>
<feature type="region of interest" description="Disordered" evidence="1">
    <location>
        <begin position="1"/>
        <end position="21"/>
    </location>
</feature>
<keyword evidence="2" id="KW-1133">Transmembrane helix</keyword>
<keyword evidence="2" id="KW-0812">Transmembrane</keyword>
<accession>A0A327Z820</accession>
<evidence type="ECO:0000259" key="3">
    <source>
        <dbReference type="Pfam" id="PF05270"/>
    </source>
</evidence>
<evidence type="ECO:0000313" key="5">
    <source>
        <dbReference type="Proteomes" id="UP000249341"/>
    </source>
</evidence>
<feature type="domain" description="Alpha-L-arabinofuranosidase B arabinose-binding" evidence="3">
    <location>
        <begin position="114"/>
        <end position="213"/>
    </location>
</feature>
<feature type="transmembrane region" description="Helical" evidence="2">
    <location>
        <begin position="34"/>
        <end position="54"/>
    </location>
</feature>
<dbReference type="EMBL" id="QLMJ01000015">
    <property type="protein sequence ID" value="RAK31470.1"/>
    <property type="molecule type" value="Genomic_DNA"/>
</dbReference>
<keyword evidence="5" id="KW-1185">Reference proteome</keyword>
<dbReference type="AlphaFoldDB" id="A0A327Z820"/>
<name>A0A327Z820_9ACTN</name>
<protein>
    <submittedName>
        <fullName evidence="4">Alpha-L-arabinofuranosidase B-like protein</fullName>
    </submittedName>
</protein>
<keyword evidence="2" id="KW-0472">Membrane</keyword>
<evidence type="ECO:0000256" key="1">
    <source>
        <dbReference type="SAM" id="MobiDB-lite"/>
    </source>
</evidence>
<organism evidence="4 5">
    <name type="scientific">Actinoplanes lutulentus</name>
    <dbReference type="NCBI Taxonomy" id="1287878"/>
    <lineage>
        <taxon>Bacteria</taxon>
        <taxon>Bacillati</taxon>
        <taxon>Actinomycetota</taxon>
        <taxon>Actinomycetes</taxon>
        <taxon>Micromonosporales</taxon>
        <taxon>Micromonosporaceae</taxon>
        <taxon>Actinoplanes</taxon>
    </lineage>
</organism>
<dbReference type="RefSeq" id="WP_111652371.1">
    <property type="nucleotide sequence ID" value="NZ_JACHWI010000015.1"/>
</dbReference>
<sequence>MIDPGRDHRRPTSTVYGRGGVDVSKPSRRGLHPAVITLVAVAAIVVVVAGGFWLGRSPTGDPGPAVPAAIAPTSPVTEAAPSPTLEKFGAGFWTIGIDGGYLGVDGDFAAVVGDEAVFTVVEGLADDDCFSFRAKNGKYLRHFDYRLRFDNTDGSDLFTADATFCAQDEQPAGTVRLSSKNYPDHLLHRRGTEFYIDEPSDTGEFTADSTFTVRKS</sequence>
<dbReference type="Gene3D" id="2.80.10.50">
    <property type="match status" value="1"/>
</dbReference>
<dbReference type="InterPro" id="IPR036195">
    <property type="entry name" value="AbfB_ABD_sf"/>
</dbReference>
<dbReference type="GO" id="GO:0046556">
    <property type="term" value="F:alpha-L-arabinofuranosidase activity"/>
    <property type="evidence" value="ECO:0007669"/>
    <property type="project" value="InterPro"/>
</dbReference>
<gene>
    <name evidence="4" type="ORF">B0I29_115277</name>
</gene>
<dbReference type="GO" id="GO:0046373">
    <property type="term" value="P:L-arabinose metabolic process"/>
    <property type="evidence" value="ECO:0007669"/>
    <property type="project" value="InterPro"/>
</dbReference>
<proteinExistence type="predicted"/>
<evidence type="ECO:0000313" key="4">
    <source>
        <dbReference type="EMBL" id="RAK31470.1"/>
    </source>
</evidence>
<dbReference type="Pfam" id="PF05270">
    <property type="entry name" value="AbfB"/>
    <property type="match status" value="1"/>
</dbReference>
<dbReference type="Proteomes" id="UP000249341">
    <property type="component" value="Unassembled WGS sequence"/>
</dbReference>
<dbReference type="OrthoDB" id="8611574at2"/>
<evidence type="ECO:0000256" key="2">
    <source>
        <dbReference type="SAM" id="Phobius"/>
    </source>
</evidence>
<reference evidence="4 5" key="1">
    <citation type="submission" date="2018-06" db="EMBL/GenBank/DDBJ databases">
        <title>Genomic Encyclopedia of Type Strains, Phase III (KMG-III): the genomes of soil and plant-associated and newly described type strains.</title>
        <authorList>
            <person name="Whitman W."/>
        </authorList>
    </citation>
    <scope>NUCLEOTIDE SEQUENCE [LARGE SCALE GENOMIC DNA]</scope>
    <source>
        <strain evidence="4 5">CGMCC 4.7090</strain>
    </source>
</reference>
<comment type="caution">
    <text evidence="4">The sequence shown here is derived from an EMBL/GenBank/DDBJ whole genome shotgun (WGS) entry which is preliminary data.</text>
</comment>